<organism evidence="8 9">
    <name type="scientific">Methylobrevis pamukkalensis</name>
    <dbReference type="NCBI Taxonomy" id="1439726"/>
    <lineage>
        <taxon>Bacteria</taxon>
        <taxon>Pseudomonadati</taxon>
        <taxon>Pseudomonadota</taxon>
        <taxon>Alphaproteobacteria</taxon>
        <taxon>Hyphomicrobiales</taxon>
        <taxon>Pleomorphomonadaceae</taxon>
        <taxon>Methylobrevis</taxon>
    </lineage>
</organism>
<name>A0A1E3H588_9HYPH</name>
<dbReference type="InterPro" id="IPR027385">
    <property type="entry name" value="Beta-barrel_OMP"/>
</dbReference>
<dbReference type="PANTHER" id="PTHR34001">
    <property type="entry name" value="BLL7405 PROTEIN"/>
    <property type="match status" value="1"/>
</dbReference>
<gene>
    <name evidence="8" type="ORF">A6302_01159</name>
</gene>
<dbReference type="AlphaFoldDB" id="A0A1E3H588"/>
<dbReference type="Pfam" id="PF13505">
    <property type="entry name" value="OMP_b-brl"/>
    <property type="match status" value="1"/>
</dbReference>
<comment type="similarity">
    <text evidence="5">Belongs to the Omp25/RopB family.</text>
</comment>
<keyword evidence="9" id="KW-1185">Reference proteome</keyword>
<evidence type="ECO:0000313" key="8">
    <source>
        <dbReference type="EMBL" id="ODN71470.1"/>
    </source>
</evidence>
<dbReference type="Proteomes" id="UP000094622">
    <property type="component" value="Unassembled WGS sequence"/>
</dbReference>
<feature type="domain" description="Outer membrane protein beta-barrel" evidence="7">
    <location>
        <begin position="48"/>
        <end position="224"/>
    </location>
</feature>
<sequence>MRISIIRMMAGVSAAVLATGGVALAADISEPIPAAPIADPYVAPTTFDWNGPYVGAYGAYGFGSYDVSNADGSRDIDVDGFTGGIYGGYNYMVTPNVVVGAEADLGLGDDAKFRFQGTDVKADSSVAGSVRGRVGYAFDNVMVYGTTGVAIAGGEAKFNGGKDENTHVGWVVGGGVEAALTENITARAEYTYTDMSEETYTVAGESAKADLDGSLIKVGVGYKF</sequence>
<dbReference type="SUPFAM" id="SSF56925">
    <property type="entry name" value="OMPA-like"/>
    <property type="match status" value="1"/>
</dbReference>
<dbReference type="RefSeq" id="WP_083255539.1">
    <property type="nucleotide sequence ID" value="NZ_MCRJ01000020.1"/>
</dbReference>
<evidence type="ECO:0000256" key="3">
    <source>
        <dbReference type="ARBA" id="ARBA00023136"/>
    </source>
</evidence>
<keyword evidence="3" id="KW-0472">Membrane</keyword>
<dbReference type="Gene3D" id="2.40.160.20">
    <property type="match status" value="1"/>
</dbReference>
<feature type="signal peptide" evidence="6">
    <location>
        <begin position="1"/>
        <end position="25"/>
    </location>
</feature>
<keyword evidence="4" id="KW-0998">Cell outer membrane</keyword>
<dbReference type="InterPro" id="IPR011250">
    <property type="entry name" value="OMP/PagP_B-barrel"/>
</dbReference>
<evidence type="ECO:0000256" key="5">
    <source>
        <dbReference type="ARBA" id="ARBA00038306"/>
    </source>
</evidence>
<dbReference type="OrthoDB" id="9815357at2"/>
<dbReference type="PANTHER" id="PTHR34001:SF3">
    <property type="entry name" value="BLL7405 PROTEIN"/>
    <property type="match status" value="1"/>
</dbReference>
<evidence type="ECO:0000256" key="4">
    <source>
        <dbReference type="ARBA" id="ARBA00023237"/>
    </source>
</evidence>
<comment type="subcellular location">
    <subcellularLocation>
        <location evidence="1">Cell outer membrane</location>
    </subcellularLocation>
</comment>
<evidence type="ECO:0000256" key="1">
    <source>
        <dbReference type="ARBA" id="ARBA00004442"/>
    </source>
</evidence>
<protein>
    <submittedName>
        <fullName evidence="8">Outer membrane protein A</fullName>
    </submittedName>
</protein>
<reference evidence="8 9" key="1">
    <citation type="submission" date="2016-07" db="EMBL/GenBank/DDBJ databases">
        <title>Draft Genome Sequence of Methylobrevis pamukkalensis PK2.</title>
        <authorList>
            <person name="Vasilenko O.V."/>
            <person name="Doronina N.V."/>
            <person name="Shmareva M.N."/>
            <person name="Tarlachkov S.V."/>
            <person name="Mustakhimov I."/>
            <person name="Trotsenko Y.A."/>
        </authorList>
    </citation>
    <scope>NUCLEOTIDE SEQUENCE [LARGE SCALE GENOMIC DNA]</scope>
    <source>
        <strain evidence="8 9">PK2</strain>
    </source>
</reference>
<comment type="caution">
    <text evidence="8">The sequence shown here is derived from an EMBL/GenBank/DDBJ whole genome shotgun (WGS) entry which is preliminary data.</text>
</comment>
<keyword evidence="2 6" id="KW-0732">Signal</keyword>
<dbReference type="EMBL" id="MCRJ01000020">
    <property type="protein sequence ID" value="ODN71470.1"/>
    <property type="molecule type" value="Genomic_DNA"/>
</dbReference>
<evidence type="ECO:0000313" key="9">
    <source>
        <dbReference type="Proteomes" id="UP000094622"/>
    </source>
</evidence>
<evidence type="ECO:0000259" key="7">
    <source>
        <dbReference type="Pfam" id="PF13505"/>
    </source>
</evidence>
<accession>A0A1E3H588</accession>
<evidence type="ECO:0000256" key="2">
    <source>
        <dbReference type="ARBA" id="ARBA00022729"/>
    </source>
</evidence>
<dbReference type="GO" id="GO:0009279">
    <property type="term" value="C:cell outer membrane"/>
    <property type="evidence" value="ECO:0007669"/>
    <property type="project" value="UniProtKB-SubCell"/>
</dbReference>
<feature type="chain" id="PRO_5009128918" evidence="6">
    <location>
        <begin position="26"/>
        <end position="224"/>
    </location>
</feature>
<evidence type="ECO:0000256" key="6">
    <source>
        <dbReference type="SAM" id="SignalP"/>
    </source>
</evidence>
<proteinExistence type="inferred from homology"/>
<dbReference type="PATRIC" id="fig|1439726.3.peg.1214"/>
<dbReference type="InterPro" id="IPR051692">
    <property type="entry name" value="OMP-like"/>
</dbReference>